<dbReference type="RefSeq" id="WP_185061681.1">
    <property type="nucleotide sequence ID" value="NZ_BAABJP010000008.1"/>
</dbReference>
<name>A0ABP9Q2Y7_9PSEU</name>
<dbReference type="Proteomes" id="UP001428817">
    <property type="component" value="Unassembled WGS sequence"/>
</dbReference>
<organism evidence="2 3">
    <name type="scientific">Pseudonocardia eucalypti</name>
    <dbReference type="NCBI Taxonomy" id="648755"/>
    <lineage>
        <taxon>Bacteria</taxon>
        <taxon>Bacillati</taxon>
        <taxon>Actinomycetota</taxon>
        <taxon>Actinomycetes</taxon>
        <taxon>Pseudonocardiales</taxon>
        <taxon>Pseudonocardiaceae</taxon>
        <taxon>Pseudonocardia</taxon>
    </lineage>
</organism>
<evidence type="ECO:0000313" key="3">
    <source>
        <dbReference type="Proteomes" id="UP001428817"/>
    </source>
</evidence>
<comment type="caution">
    <text evidence="2">The sequence shown here is derived from an EMBL/GenBank/DDBJ whole genome shotgun (WGS) entry which is preliminary data.</text>
</comment>
<protein>
    <submittedName>
        <fullName evidence="2">Uncharacterized protein</fullName>
    </submittedName>
</protein>
<reference evidence="3" key="1">
    <citation type="journal article" date="2019" name="Int. J. Syst. Evol. Microbiol.">
        <title>The Global Catalogue of Microorganisms (GCM) 10K type strain sequencing project: providing services to taxonomists for standard genome sequencing and annotation.</title>
        <authorList>
            <consortium name="The Broad Institute Genomics Platform"/>
            <consortium name="The Broad Institute Genome Sequencing Center for Infectious Disease"/>
            <person name="Wu L."/>
            <person name="Ma J."/>
        </authorList>
    </citation>
    <scope>NUCLEOTIDE SEQUENCE [LARGE SCALE GENOMIC DNA]</scope>
    <source>
        <strain evidence="3">JCM 18303</strain>
    </source>
</reference>
<evidence type="ECO:0000256" key="1">
    <source>
        <dbReference type="SAM" id="MobiDB-lite"/>
    </source>
</evidence>
<proteinExistence type="predicted"/>
<evidence type="ECO:0000313" key="2">
    <source>
        <dbReference type="EMBL" id="GAA5153938.1"/>
    </source>
</evidence>
<dbReference type="EMBL" id="BAABJP010000008">
    <property type="protein sequence ID" value="GAA5153938.1"/>
    <property type="molecule type" value="Genomic_DNA"/>
</dbReference>
<gene>
    <name evidence="2" type="ORF">GCM10023321_25020</name>
</gene>
<accession>A0ABP9Q2Y7</accession>
<sequence length="67" mass="6760">MSKIKSVLSAIQRVPGGASADGGVIGVGLTAALRAQRARGAEPMEQSDQARPAQVSDAGDGRHAPVH</sequence>
<feature type="region of interest" description="Disordered" evidence="1">
    <location>
        <begin position="36"/>
        <end position="67"/>
    </location>
</feature>
<keyword evidence="3" id="KW-1185">Reference proteome</keyword>